<dbReference type="RefSeq" id="WP_310798682.1">
    <property type="nucleotide sequence ID" value="NZ_CP123872.1"/>
</dbReference>
<dbReference type="AlphaFoldDB" id="A0AA52HAQ2"/>
<dbReference type="InterPro" id="IPR010982">
    <property type="entry name" value="Lambda_DNA-bd_dom_sf"/>
</dbReference>
<evidence type="ECO:0000259" key="1">
    <source>
        <dbReference type="PROSITE" id="PS50943"/>
    </source>
</evidence>
<dbReference type="SMART" id="SM00530">
    <property type="entry name" value="HTH_XRE"/>
    <property type="match status" value="1"/>
</dbReference>
<dbReference type="InterPro" id="IPR001387">
    <property type="entry name" value="Cro/C1-type_HTH"/>
</dbReference>
<dbReference type="PROSITE" id="PS50943">
    <property type="entry name" value="HTH_CROC1"/>
    <property type="match status" value="1"/>
</dbReference>
<dbReference type="Pfam" id="PF01381">
    <property type="entry name" value="HTH_3"/>
    <property type="match status" value="1"/>
</dbReference>
<dbReference type="Gene3D" id="1.10.260.40">
    <property type="entry name" value="lambda repressor-like DNA-binding domains"/>
    <property type="match status" value="1"/>
</dbReference>
<name>A0AA52HAQ2_9PROT</name>
<organism evidence="2 3">
    <name type="scientific">Temperatibacter marinus</name>
    <dbReference type="NCBI Taxonomy" id="1456591"/>
    <lineage>
        <taxon>Bacteria</taxon>
        <taxon>Pseudomonadati</taxon>
        <taxon>Pseudomonadota</taxon>
        <taxon>Alphaproteobacteria</taxon>
        <taxon>Kordiimonadales</taxon>
        <taxon>Temperatibacteraceae</taxon>
        <taxon>Temperatibacter</taxon>
    </lineage>
</organism>
<gene>
    <name evidence="2" type="ORF">QGN29_00515</name>
</gene>
<dbReference type="SUPFAM" id="SSF47413">
    <property type="entry name" value="lambda repressor-like DNA-binding domains"/>
    <property type="match status" value="1"/>
</dbReference>
<keyword evidence="3" id="KW-1185">Reference proteome</keyword>
<dbReference type="Proteomes" id="UP001268683">
    <property type="component" value="Chromosome"/>
</dbReference>
<evidence type="ECO:0000313" key="3">
    <source>
        <dbReference type="Proteomes" id="UP001268683"/>
    </source>
</evidence>
<proteinExistence type="predicted"/>
<dbReference type="GO" id="GO:0003677">
    <property type="term" value="F:DNA binding"/>
    <property type="evidence" value="ECO:0007669"/>
    <property type="project" value="InterPro"/>
</dbReference>
<sequence>MIDKIEKRKAEAVDFHVGERIKIRRRFIGLSQKDIAAKLDVSYQQFQKYERGLNRLSAGKLYKIAGLMRVPINWFFEGLPDPSEIYGQKITLDDQFPRLQDIHNKEVQNSIRELIDAIATSKESNSIS</sequence>
<accession>A0AA52HAQ2</accession>
<protein>
    <submittedName>
        <fullName evidence="2">Helix-turn-helix transcriptional regulator</fullName>
    </submittedName>
</protein>
<evidence type="ECO:0000313" key="2">
    <source>
        <dbReference type="EMBL" id="WND02843.1"/>
    </source>
</evidence>
<dbReference type="EMBL" id="CP123872">
    <property type="protein sequence ID" value="WND02843.1"/>
    <property type="molecule type" value="Genomic_DNA"/>
</dbReference>
<feature type="domain" description="HTH cro/C1-type" evidence="1">
    <location>
        <begin position="21"/>
        <end position="75"/>
    </location>
</feature>
<reference evidence="2" key="1">
    <citation type="submission" date="2023-04" db="EMBL/GenBank/DDBJ databases">
        <title>Complete genome sequence of Temperatibacter marinus.</title>
        <authorList>
            <person name="Rong J.-C."/>
            <person name="Yi M.-L."/>
            <person name="Zhao Q."/>
        </authorList>
    </citation>
    <scope>NUCLEOTIDE SEQUENCE</scope>
    <source>
        <strain evidence="2">NBRC 110045</strain>
    </source>
</reference>
<dbReference type="KEGG" id="tmk:QGN29_00515"/>
<dbReference type="CDD" id="cd00093">
    <property type="entry name" value="HTH_XRE"/>
    <property type="match status" value="1"/>
</dbReference>